<evidence type="ECO:0000313" key="2">
    <source>
        <dbReference type="Proteomes" id="UP001206357"/>
    </source>
</evidence>
<protein>
    <submittedName>
        <fullName evidence="1">Uncharacterized protein</fullName>
    </submittedName>
</protein>
<organism evidence="1 2">
    <name type="scientific">Lactobacillus johnsonii</name>
    <dbReference type="NCBI Taxonomy" id="33959"/>
    <lineage>
        <taxon>Bacteria</taxon>
        <taxon>Bacillati</taxon>
        <taxon>Bacillota</taxon>
        <taxon>Bacilli</taxon>
        <taxon>Lactobacillales</taxon>
        <taxon>Lactobacillaceae</taxon>
        <taxon>Lactobacillus</taxon>
    </lineage>
</organism>
<accession>A0AAW5LZI0</accession>
<sequence>MQAWQKIQIGIASTLICLGVASGVMGQGQKKQANYDAELNKQQTILAQKKKQLSSIQADNENMLLDKKQNANNQATSESIRQVMLNRAIKTRAVKVAKALFNYTDASDYLKRQNKVSVLLDKKATVDSALFPKTNLEQLKGQKIAGDYYSCSTTNGIEDADGNVPVFLKVHYGTYLNNKLIATPTEGFQLTYNTKSEQFTSLKSVGKFAEDTGKNE</sequence>
<evidence type="ECO:0000313" key="1">
    <source>
        <dbReference type="EMBL" id="MCR1915398.1"/>
    </source>
</evidence>
<reference evidence="1" key="1">
    <citation type="submission" date="2022-07" db="EMBL/GenBank/DDBJ databases">
        <title>Enhanced cultured diversity of the mouse gut microbiota enables custom-made synthetic communities.</title>
        <authorList>
            <person name="Afrizal A."/>
        </authorList>
    </citation>
    <scope>NUCLEOTIDE SEQUENCE</scope>
    <source>
        <strain evidence="1">DSM 100219</strain>
    </source>
</reference>
<proteinExistence type="predicted"/>
<dbReference type="Proteomes" id="UP001206357">
    <property type="component" value="Unassembled WGS sequence"/>
</dbReference>
<dbReference type="RefSeq" id="WP_257579184.1">
    <property type="nucleotide sequence ID" value="NZ_JANKAU010000010.1"/>
</dbReference>
<name>A0AAW5LZI0_LACJH</name>
<comment type="caution">
    <text evidence="1">The sequence shown here is derived from an EMBL/GenBank/DDBJ whole genome shotgun (WGS) entry which is preliminary data.</text>
</comment>
<dbReference type="EMBL" id="JANKAU010000010">
    <property type="protein sequence ID" value="MCR1915398.1"/>
    <property type="molecule type" value="Genomic_DNA"/>
</dbReference>
<gene>
    <name evidence="1" type="ORF">NSA17_08140</name>
</gene>
<dbReference type="AlphaFoldDB" id="A0AAW5LZI0"/>